<feature type="coiled-coil region" evidence="1">
    <location>
        <begin position="230"/>
        <end position="320"/>
    </location>
</feature>
<name>A0A812UA76_9DINO</name>
<reference evidence="3" key="1">
    <citation type="submission" date="2021-02" db="EMBL/GenBank/DDBJ databases">
        <authorList>
            <person name="Dougan E. K."/>
            <person name="Rhodes N."/>
            <person name="Thang M."/>
            <person name="Chan C."/>
        </authorList>
    </citation>
    <scope>NUCLEOTIDE SEQUENCE</scope>
</reference>
<protein>
    <submittedName>
        <fullName evidence="3">Uncharacterized protein</fullName>
    </submittedName>
</protein>
<dbReference type="EMBL" id="CAJNDS010002659">
    <property type="protein sequence ID" value="CAE7558495.1"/>
    <property type="molecule type" value="Genomic_DNA"/>
</dbReference>
<comment type="caution">
    <text evidence="3">The sequence shown here is derived from an EMBL/GenBank/DDBJ whole genome shotgun (WGS) entry which is preliminary data.</text>
</comment>
<dbReference type="Proteomes" id="UP000604046">
    <property type="component" value="Unassembled WGS sequence"/>
</dbReference>
<feature type="compositionally biased region" description="Basic and acidic residues" evidence="2">
    <location>
        <begin position="764"/>
        <end position="779"/>
    </location>
</feature>
<gene>
    <name evidence="3" type="ORF">SNAT2548_LOCUS31441</name>
</gene>
<sequence>MAQSSRAMRSVHESLLSGEEEAFTRGKPVDRVQLLNLLAKAMHDTKLCTAHLCWHDFVRPLRVHKAELEQGLQRLKAQLRLAREAYLKEVSTLRDRVRSRWDPTEGYADVILFYEPLQTLEPQEKSFMVDMVREVIKNMVDVNPQFAGSVNSGQIERLISEAHEKEMEDLREKLQEKTLRIKELQEAKLYLENQMAKGGKMTAPDNSVLAKYEQMMRLMEDQLGCLRVDFWNMQQEHQKLQQEKQQAEVERQELGQKLEKESSENRVLQEEVARLCSAEEGFKDTIHLLESEKSNLKHSVHELQTRATNLNRALQRRTRKAAEEQAPECAGKEEEHDLAHSMEAYKAAEHELTRERDAALRARDQLQERCEELEKLLRAHCSQLSTLSAQQMEEAAQDLSQQAQSLGCSPRSVEKVRVCQCGNVLMQDAQFCRKCGVRWEGGTPPASPSSQAAAVQISNLNSQIRDVEQALCEATREMGEGREAFRTESVAGISQSISHILRPVTVEDLPVEPEVQKQQMETARLRKELDGLKQSKLLAEARLLSQRCEELSKQGSFPVDLDEAMLAEDPIMQIHACDGVNCKYRKELEAAQAMIQALRGLGSQMADKLQVATGEHLQMSMALTTMQGSLEAAVQAVERDVHDVEQGEQVDLQRTLGKVSKSLQESKRRSVFWRLYQNRSSSKRSHRQTEARGRRVDLLQRTYEQLYKVEGPRSPVELIMAKPLSAGPLRVDSVTPPPPMPALPERPAVRSDARRSTLPAVTPRVEKPTEKVASSERPKGAALIVLGADFPKPPATPEPPRTWSQRRRR</sequence>
<evidence type="ECO:0000313" key="3">
    <source>
        <dbReference type="EMBL" id="CAE7558495.1"/>
    </source>
</evidence>
<feature type="coiled-coil region" evidence="1">
    <location>
        <begin position="160"/>
        <end position="194"/>
    </location>
</feature>
<organism evidence="3 4">
    <name type="scientific">Symbiodinium natans</name>
    <dbReference type="NCBI Taxonomy" id="878477"/>
    <lineage>
        <taxon>Eukaryota</taxon>
        <taxon>Sar</taxon>
        <taxon>Alveolata</taxon>
        <taxon>Dinophyceae</taxon>
        <taxon>Suessiales</taxon>
        <taxon>Symbiodiniaceae</taxon>
        <taxon>Symbiodinium</taxon>
    </lineage>
</organism>
<keyword evidence="4" id="KW-1185">Reference proteome</keyword>
<accession>A0A812UA76</accession>
<feature type="coiled-coil region" evidence="1">
    <location>
        <begin position="345"/>
        <end position="409"/>
    </location>
</feature>
<feature type="compositionally biased region" description="Pro residues" evidence="2">
    <location>
        <begin position="791"/>
        <end position="800"/>
    </location>
</feature>
<proteinExistence type="predicted"/>
<feature type="coiled-coil region" evidence="1">
    <location>
        <begin position="515"/>
        <end position="554"/>
    </location>
</feature>
<dbReference type="OrthoDB" id="10614730at2759"/>
<evidence type="ECO:0000256" key="2">
    <source>
        <dbReference type="SAM" id="MobiDB-lite"/>
    </source>
</evidence>
<evidence type="ECO:0000256" key="1">
    <source>
        <dbReference type="SAM" id="Coils"/>
    </source>
</evidence>
<keyword evidence="1" id="KW-0175">Coiled coil</keyword>
<feature type="compositionally biased region" description="Pro residues" evidence="2">
    <location>
        <begin position="735"/>
        <end position="744"/>
    </location>
</feature>
<feature type="coiled-coil region" evidence="1">
    <location>
        <begin position="65"/>
        <end position="96"/>
    </location>
</feature>
<feature type="region of interest" description="Disordered" evidence="2">
    <location>
        <begin position="732"/>
        <end position="809"/>
    </location>
</feature>
<dbReference type="AlphaFoldDB" id="A0A812UA76"/>
<evidence type="ECO:0000313" key="4">
    <source>
        <dbReference type="Proteomes" id="UP000604046"/>
    </source>
</evidence>